<protein>
    <submittedName>
        <fullName evidence="2">Peptidase M23-like protein</fullName>
    </submittedName>
</protein>
<evidence type="ECO:0000259" key="1">
    <source>
        <dbReference type="Pfam" id="PF01551"/>
    </source>
</evidence>
<dbReference type="PANTHER" id="PTHR21666">
    <property type="entry name" value="PEPTIDASE-RELATED"/>
    <property type="match status" value="1"/>
</dbReference>
<dbReference type="Proteomes" id="UP000249720">
    <property type="component" value="Unassembled WGS sequence"/>
</dbReference>
<dbReference type="InterPro" id="IPR011055">
    <property type="entry name" value="Dup_hybrid_motif"/>
</dbReference>
<evidence type="ECO:0000313" key="2">
    <source>
        <dbReference type="EMBL" id="PZX65720.1"/>
    </source>
</evidence>
<gene>
    <name evidence="2" type="ORF">LX80_00212</name>
</gene>
<dbReference type="InterPro" id="IPR016047">
    <property type="entry name" value="M23ase_b-sheet_dom"/>
</dbReference>
<dbReference type="Pfam" id="PF01551">
    <property type="entry name" value="Peptidase_M23"/>
    <property type="match status" value="1"/>
</dbReference>
<dbReference type="Gene3D" id="2.70.70.10">
    <property type="entry name" value="Glucose Permease (Domain IIA)"/>
    <property type="match status" value="1"/>
</dbReference>
<dbReference type="InterPro" id="IPR050570">
    <property type="entry name" value="Cell_wall_metabolism_enzyme"/>
</dbReference>
<keyword evidence="3" id="KW-1185">Reference proteome</keyword>
<dbReference type="CDD" id="cd12797">
    <property type="entry name" value="M23_peptidase"/>
    <property type="match status" value="1"/>
</dbReference>
<accession>A0A2W7S4F8</accession>
<dbReference type="EMBL" id="QKZV01000001">
    <property type="protein sequence ID" value="PZX65720.1"/>
    <property type="molecule type" value="Genomic_DNA"/>
</dbReference>
<evidence type="ECO:0000313" key="3">
    <source>
        <dbReference type="Proteomes" id="UP000249720"/>
    </source>
</evidence>
<comment type="caution">
    <text evidence="2">The sequence shown here is derived from an EMBL/GenBank/DDBJ whole genome shotgun (WGS) entry which is preliminary data.</text>
</comment>
<dbReference type="RefSeq" id="WP_111293182.1">
    <property type="nucleotide sequence ID" value="NZ_QKZV01000001.1"/>
</dbReference>
<feature type="domain" description="M23ase beta-sheet core" evidence="1">
    <location>
        <begin position="95"/>
        <end position="193"/>
    </location>
</feature>
<name>A0A2W7S4F8_9BACT</name>
<dbReference type="GO" id="GO:0004222">
    <property type="term" value="F:metalloendopeptidase activity"/>
    <property type="evidence" value="ECO:0007669"/>
    <property type="project" value="TreeGrafter"/>
</dbReference>
<dbReference type="SUPFAM" id="SSF51261">
    <property type="entry name" value="Duplicated hybrid motif"/>
    <property type="match status" value="1"/>
</dbReference>
<sequence>MDSTTKFYERIKALQPTIASVVPFKAETDKLVKMDFTEKNDVWKEAIITNVDLFSTTVHSILQTADARYGIGGYLENRHIYARSRVFDGTEPRRIHLGIDIWGEADTPVMAPIDATVHSFAFNNAYGDYGATIILQHSLGEFTFYSLYGHLALKSLQTLEEGMPIKAGTTFAWLGKPEENGYWPPHLHFQLMLQMEGYRGDYPGVCAASQLMHYAQNCPNPDIILQMEQFAVLAN</sequence>
<proteinExistence type="predicted"/>
<dbReference type="OrthoDB" id="9801052at2"/>
<reference evidence="2 3" key="1">
    <citation type="submission" date="2018-06" db="EMBL/GenBank/DDBJ databases">
        <title>Genomic Encyclopedia of Archaeal and Bacterial Type Strains, Phase II (KMG-II): from individual species to whole genera.</title>
        <authorList>
            <person name="Goeker M."/>
        </authorList>
    </citation>
    <scope>NUCLEOTIDE SEQUENCE [LARGE SCALE GENOMIC DNA]</scope>
    <source>
        <strain evidence="2 3">DSM 23241</strain>
    </source>
</reference>
<dbReference type="AlphaFoldDB" id="A0A2W7S4F8"/>
<dbReference type="PANTHER" id="PTHR21666:SF270">
    <property type="entry name" value="MUREIN HYDROLASE ACTIVATOR ENVC"/>
    <property type="match status" value="1"/>
</dbReference>
<organism evidence="2 3">
    <name type="scientific">Hydrotalea sandarakina</name>
    <dbReference type="NCBI Taxonomy" id="1004304"/>
    <lineage>
        <taxon>Bacteria</taxon>
        <taxon>Pseudomonadati</taxon>
        <taxon>Bacteroidota</taxon>
        <taxon>Chitinophagia</taxon>
        <taxon>Chitinophagales</taxon>
        <taxon>Chitinophagaceae</taxon>
        <taxon>Hydrotalea</taxon>
    </lineage>
</organism>